<evidence type="ECO:0000313" key="2">
    <source>
        <dbReference type="EMBL" id="KUK81152.1"/>
    </source>
</evidence>
<dbReference type="Gene3D" id="3.40.220.10">
    <property type="entry name" value="Leucine Aminopeptidase, subunit E, domain 1"/>
    <property type="match status" value="1"/>
</dbReference>
<evidence type="ECO:0000259" key="1">
    <source>
        <dbReference type="PROSITE" id="PS51154"/>
    </source>
</evidence>
<feature type="non-terminal residue" evidence="2">
    <location>
        <position position="63"/>
    </location>
</feature>
<dbReference type="InterPro" id="IPR043472">
    <property type="entry name" value="Macro_dom-like"/>
</dbReference>
<evidence type="ECO:0000313" key="3">
    <source>
        <dbReference type="Proteomes" id="UP000054705"/>
    </source>
</evidence>
<proteinExistence type="predicted"/>
<comment type="caution">
    <text evidence="2">The sequence shown here is derived from an EMBL/GenBank/DDBJ whole genome shotgun (WGS) entry which is preliminary data.</text>
</comment>
<dbReference type="InterPro" id="IPR002589">
    <property type="entry name" value="Macro_dom"/>
</dbReference>
<reference evidence="3" key="1">
    <citation type="journal article" date="2015" name="MBio">
        <title>Genome-Resolved Metagenomic Analysis Reveals Roles for Candidate Phyla and Other Microbial Community Members in Biogeochemical Transformations in Oil Reservoirs.</title>
        <authorList>
            <person name="Hu P."/>
            <person name="Tom L."/>
            <person name="Singh A."/>
            <person name="Thomas B.C."/>
            <person name="Baker B.J."/>
            <person name="Piceno Y.M."/>
            <person name="Andersen G.L."/>
            <person name="Banfield J.F."/>
        </authorList>
    </citation>
    <scope>NUCLEOTIDE SEQUENCE [LARGE SCALE GENOMIC DNA]</scope>
</reference>
<dbReference type="AlphaFoldDB" id="A0A101HQB6"/>
<dbReference type="Proteomes" id="UP000054705">
    <property type="component" value="Unassembled WGS sequence"/>
</dbReference>
<dbReference type="PANTHER" id="PTHR11106">
    <property type="entry name" value="GANGLIOSIDE INDUCED DIFFERENTIATION ASSOCIATED PROTEIN 2-RELATED"/>
    <property type="match status" value="1"/>
</dbReference>
<dbReference type="PROSITE" id="PS51154">
    <property type="entry name" value="MACRO"/>
    <property type="match status" value="1"/>
</dbReference>
<dbReference type="EMBL" id="LGGS01000173">
    <property type="protein sequence ID" value="KUK81152.1"/>
    <property type="molecule type" value="Genomic_DNA"/>
</dbReference>
<gene>
    <name evidence="2" type="ORF">XD97_0724</name>
</gene>
<protein>
    <submittedName>
        <fullName evidence="2">Putative phosphatase-like proteinou</fullName>
    </submittedName>
</protein>
<dbReference type="SUPFAM" id="SSF52949">
    <property type="entry name" value="Macro domain-like"/>
    <property type="match status" value="1"/>
</dbReference>
<organism evidence="2 3">
    <name type="scientific">Pelotomaculum thermopropionicum</name>
    <dbReference type="NCBI Taxonomy" id="110500"/>
    <lineage>
        <taxon>Bacteria</taxon>
        <taxon>Bacillati</taxon>
        <taxon>Bacillota</taxon>
        <taxon>Clostridia</taxon>
        <taxon>Eubacteriales</taxon>
        <taxon>Desulfotomaculaceae</taxon>
        <taxon>Pelotomaculum</taxon>
    </lineage>
</organism>
<sequence length="63" mass="6312">MEAPVGKAVLKIIAGDITAQDTEAVVNAANSGLMGGGGVDGAIHRAGGPQILEECKKIRARQG</sequence>
<accession>A0A101HQB6</accession>
<dbReference type="Pfam" id="PF01661">
    <property type="entry name" value="Macro"/>
    <property type="match status" value="1"/>
</dbReference>
<dbReference type="PANTHER" id="PTHR11106:SF27">
    <property type="entry name" value="MACRO DOMAIN-CONTAINING PROTEIN"/>
    <property type="match status" value="1"/>
</dbReference>
<feature type="domain" description="Macro" evidence="1">
    <location>
        <begin position="1"/>
        <end position="63"/>
    </location>
</feature>
<name>A0A101HQB6_9FIRM</name>